<keyword evidence="7" id="KW-0175">Coiled coil</keyword>
<evidence type="ECO:0000256" key="3">
    <source>
        <dbReference type="ARBA" id="ARBA00011196"/>
    </source>
</evidence>
<dbReference type="GO" id="GO:0046961">
    <property type="term" value="F:proton-transporting ATPase activity, rotational mechanism"/>
    <property type="evidence" value="ECO:0007669"/>
    <property type="project" value="InterPro"/>
</dbReference>
<dbReference type="InterPro" id="IPR005124">
    <property type="entry name" value="V-ATPase_G"/>
</dbReference>
<feature type="transmembrane region" description="Helical" evidence="8">
    <location>
        <begin position="99"/>
        <end position="120"/>
    </location>
</feature>
<dbReference type="Proteomes" id="UP000298416">
    <property type="component" value="Unassembled WGS sequence"/>
</dbReference>
<evidence type="ECO:0000256" key="6">
    <source>
        <dbReference type="ARBA" id="ARBA00023065"/>
    </source>
</evidence>
<dbReference type="GO" id="GO:0016887">
    <property type="term" value="F:ATP hydrolysis activity"/>
    <property type="evidence" value="ECO:0007669"/>
    <property type="project" value="TreeGrafter"/>
</dbReference>
<name>A0A8X8ZMI8_SALSN</name>
<keyword evidence="6" id="KW-0406">Ion transport</keyword>
<evidence type="ECO:0000256" key="1">
    <source>
        <dbReference type="ARBA" id="ARBA00003847"/>
    </source>
</evidence>
<keyword evidence="4" id="KW-0813">Transport</keyword>
<evidence type="ECO:0000256" key="7">
    <source>
        <dbReference type="SAM" id="Coils"/>
    </source>
</evidence>
<feature type="coiled-coil region" evidence="7">
    <location>
        <begin position="278"/>
        <end position="305"/>
    </location>
</feature>
<evidence type="ECO:0000256" key="2">
    <source>
        <dbReference type="ARBA" id="ARBA00010066"/>
    </source>
</evidence>
<evidence type="ECO:0000256" key="8">
    <source>
        <dbReference type="SAM" id="Phobius"/>
    </source>
</evidence>
<comment type="function">
    <text evidence="1">Catalytic subunit of the peripheral V1 complex of vacuolar ATPase (V-ATPase). V-ATPase is responsible for acidifying a variety of intracellular compartments in eukaryotic cells.</text>
</comment>
<evidence type="ECO:0000256" key="5">
    <source>
        <dbReference type="ARBA" id="ARBA00022781"/>
    </source>
</evidence>
<dbReference type="Gene3D" id="1.20.5.2950">
    <property type="match status" value="1"/>
</dbReference>
<comment type="subunit">
    <text evidence="3">V-ATPase is a heteromultimeric enzyme composed of a peripheral catalytic V1 complex (components A to H) attached to an integral membrane V0 proton pore complex (components: a, c, c', c'' and d).</text>
</comment>
<accession>A0A8X8ZMI8</accession>
<evidence type="ECO:0000256" key="4">
    <source>
        <dbReference type="ARBA" id="ARBA00022448"/>
    </source>
</evidence>
<dbReference type="AlphaFoldDB" id="A0A8X8ZMI8"/>
<reference evidence="9" key="1">
    <citation type="submission" date="2018-01" db="EMBL/GenBank/DDBJ databases">
        <authorList>
            <person name="Mao J.F."/>
        </authorList>
    </citation>
    <scope>NUCLEOTIDE SEQUENCE</scope>
    <source>
        <strain evidence="9">Huo1</strain>
        <tissue evidence="9">Leaf</tissue>
    </source>
</reference>
<organism evidence="9">
    <name type="scientific">Salvia splendens</name>
    <name type="common">Scarlet sage</name>
    <dbReference type="NCBI Taxonomy" id="180675"/>
    <lineage>
        <taxon>Eukaryota</taxon>
        <taxon>Viridiplantae</taxon>
        <taxon>Streptophyta</taxon>
        <taxon>Embryophyta</taxon>
        <taxon>Tracheophyta</taxon>
        <taxon>Spermatophyta</taxon>
        <taxon>Magnoliopsida</taxon>
        <taxon>eudicotyledons</taxon>
        <taxon>Gunneridae</taxon>
        <taxon>Pentapetalae</taxon>
        <taxon>asterids</taxon>
        <taxon>lamiids</taxon>
        <taxon>Lamiales</taxon>
        <taxon>Lamiaceae</taxon>
        <taxon>Nepetoideae</taxon>
        <taxon>Mentheae</taxon>
        <taxon>Salviinae</taxon>
        <taxon>Salvia</taxon>
        <taxon>Salvia subgen. Calosphace</taxon>
        <taxon>core Calosphace</taxon>
    </lineage>
</organism>
<keyword evidence="10" id="KW-1185">Reference proteome</keyword>
<comment type="caution">
    <text evidence="9">The sequence shown here is derived from an EMBL/GenBank/DDBJ whole genome shotgun (WGS) entry which is preliminary data.</text>
</comment>
<dbReference type="Pfam" id="PF03179">
    <property type="entry name" value="V-ATPase_G"/>
    <property type="match status" value="1"/>
</dbReference>
<dbReference type="PANTHER" id="PTHR12713">
    <property type="entry name" value="VACUOLAR ATP SYNTHASE SUBUNIT G"/>
    <property type="match status" value="1"/>
</dbReference>
<evidence type="ECO:0000313" key="9">
    <source>
        <dbReference type="EMBL" id="KAG6410083.1"/>
    </source>
</evidence>
<gene>
    <name evidence="9" type="ORF">SASPL_128131</name>
</gene>
<keyword evidence="5" id="KW-0375">Hydrogen ion transport</keyword>
<dbReference type="GO" id="GO:0000221">
    <property type="term" value="C:vacuolar proton-transporting V-type ATPase, V1 domain"/>
    <property type="evidence" value="ECO:0007669"/>
    <property type="project" value="TreeGrafter"/>
</dbReference>
<keyword evidence="8" id="KW-0472">Membrane</keyword>
<proteinExistence type="inferred from homology"/>
<reference evidence="9" key="2">
    <citation type="submission" date="2020-08" db="EMBL/GenBank/DDBJ databases">
        <title>Plant Genome Project.</title>
        <authorList>
            <person name="Zhang R.-G."/>
        </authorList>
    </citation>
    <scope>NUCLEOTIDE SEQUENCE</scope>
    <source>
        <strain evidence="9">Huo1</strain>
        <tissue evidence="9">Leaf</tissue>
    </source>
</reference>
<evidence type="ECO:0000313" key="10">
    <source>
        <dbReference type="Proteomes" id="UP000298416"/>
    </source>
</evidence>
<evidence type="ECO:0008006" key="11">
    <source>
        <dbReference type="Google" id="ProtNLM"/>
    </source>
</evidence>
<keyword evidence="8" id="KW-1133">Transmembrane helix</keyword>
<keyword evidence="8" id="KW-0812">Transmembrane</keyword>
<dbReference type="EMBL" id="PNBA02000010">
    <property type="protein sequence ID" value="KAG6410083.1"/>
    <property type="molecule type" value="Genomic_DNA"/>
</dbReference>
<dbReference type="FunFam" id="1.20.5.2950:FF:000001">
    <property type="entry name" value="V-type proton ATPase subunit G"/>
    <property type="match status" value="1"/>
</dbReference>
<sequence length="356" mass="40228">MMAEGLSQIKLWEVDHHGQAQSSATYKWAGVDEGQWPIAPWPRISFTKADRTDDGRGTSTKQTMRSTDMAWPSTVVSKYDPTMAENVESRWQCLHHSNLSAFFLFTVVTFFNFLNFPIMFDVYGSWMVRSAVALEQISLSGFADLVVIRPVFCQLRCLFPFSSLIILFQNVICDSIFGINESLLLDRIRVVLLASTNSSRDDEMWRVWEGIQFCFQFNEDQMISLVSVTLNMASSSQNGIQLLLAAEQEAQHIVNAARTGDDLNPCLTVYALAFFAKQARLKQAKEEAEKEIAEFRAQMEAEYQRKVAESSGDSGANVKRLEEETDGKIHHLKAEASRISPDVVSMLLRHVTTVKN</sequence>
<protein>
    <recommendedName>
        <fullName evidence="11">V-type proton ATPase subunit G</fullName>
    </recommendedName>
</protein>
<dbReference type="PANTHER" id="PTHR12713:SF11">
    <property type="entry name" value="V-TYPE PROTON ATPASE SUBUNIT G"/>
    <property type="match status" value="1"/>
</dbReference>
<comment type="similarity">
    <text evidence="2">Belongs to the V-ATPase G subunit family.</text>
</comment>